<gene>
    <name evidence="1" type="ORF">ACFQ4M_15990</name>
</gene>
<dbReference type="EMBL" id="JBHTMC010000027">
    <property type="protein sequence ID" value="MFD1265077.1"/>
    <property type="molecule type" value="Genomic_DNA"/>
</dbReference>
<comment type="caution">
    <text evidence="1">The sequence shown here is derived from an EMBL/GenBank/DDBJ whole genome shotgun (WGS) entry which is preliminary data.</text>
</comment>
<dbReference type="SUPFAM" id="SSF53448">
    <property type="entry name" value="Nucleotide-diphospho-sugar transferases"/>
    <property type="match status" value="1"/>
</dbReference>
<keyword evidence="2" id="KW-1185">Reference proteome</keyword>
<evidence type="ECO:0000313" key="1">
    <source>
        <dbReference type="EMBL" id="MFD1265077.1"/>
    </source>
</evidence>
<dbReference type="Gene3D" id="3.90.550.10">
    <property type="entry name" value="Spore Coat Polysaccharide Biosynthesis Protein SpsA, Chain A"/>
    <property type="match status" value="1"/>
</dbReference>
<reference evidence="2" key="1">
    <citation type="journal article" date="2019" name="Int. J. Syst. Evol. Microbiol.">
        <title>The Global Catalogue of Microorganisms (GCM) 10K type strain sequencing project: providing services to taxonomists for standard genome sequencing and annotation.</title>
        <authorList>
            <consortium name="The Broad Institute Genomics Platform"/>
            <consortium name="The Broad Institute Genome Sequencing Center for Infectious Disease"/>
            <person name="Wu L."/>
            <person name="Ma J."/>
        </authorList>
    </citation>
    <scope>NUCLEOTIDE SEQUENCE [LARGE SCALE GENOMIC DNA]</scope>
    <source>
        <strain evidence="2">CCUG 48884</strain>
    </source>
</reference>
<proteinExistence type="predicted"/>
<protein>
    <recommendedName>
        <fullName evidence="3">Glycosyltransferase 2-like domain-containing protein</fullName>
    </recommendedName>
</protein>
<dbReference type="RefSeq" id="WP_002928450.1">
    <property type="nucleotide sequence ID" value="NZ_JARQZE010000001.1"/>
</dbReference>
<accession>A0ABW3WHC8</accession>
<sequence length="192" mass="21266">MHRIDCHVLTLHDSNPQWLRLMQADLDQAAVNQHWLPGVPGNIGAARAAGFRAGSAEFVTFADPDDRYDPTVFGALASLLDDLPTAPFAFAGEQQIDPRGNAISAPLLHPYDPAGHLDSPCHVHGVIVMRRRLVEPLLTLITSIHIAPEWHLTLKLTNHGMPVSMPRIGRWWRRHGSQATISAPPRPDAFRR</sequence>
<dbReference type="Proteomes" id="UP001597158">
    <property type="component" value="Unassembled WGS sequence"/>
</dbReference>
<dbReference type="InterPro" id="IPR029044">
    <property type="entry name" value="Nucleotide-diphossugar_trans"/>
</dbReference>
<organism evidence="1 2">
    <name type="scientific">Thauera mechernichensis</name>
    <dbReference type="NCBI Taxonomy" id="82788"/>
    <lineage>
        <taxon>Bacteria</taxon>
        <taxon>Pseudomonadati</taxon>
        <taxon>Pseudomonadota</taxon>
        <taxon>Betaproteobacteria</taxon>
        <taxon>Rhodocyclales</taxon>
        <taxon>Zoogloeaceae</taxon>
        <taxon>Thauera</taxon>
    </lineage>
</organism>
<name>A0ABW3WHC8_9RHOO</name>
<evidence type="ECO:0000313" key="2">
    <source>
        <dbReference type="Proteomes" id="UP001597158"/>
    </source>
</evidence>
<evidence type="ECO:0008006" key="3">
    <source>
        <dbReference type="Google" id="ProtNLM"/>
    </source>
</evidence>